<feature type="region of interest" description="Disordered" evidence="1">
    <location>
        <begin position="1"/>
        <end position="22"/>
    </location>
</feature>
<comment type="caution">
    <text evidence="2">The sequence shown here is derived from an EMBL/GenBank/DDBJ whole genome shotgun (WGS) entry which is preliminary data.</text>
</comment>
<evidence type="ECO:0000313" key="3">
    <source>
        <dbReference type="Proteomes" id="UP000542811"/>
    </source>
</evidence>
<reference evidence="2 3" key="1">
    <citation type="submission" date="2020-08" db="EMBL/GenBank/DDBJ databases">
        <title>Genomic Encyclopedia of Type Strains, Phase III (KMG-III): the genomes of soil and plant-associated and newly described type strains.</title>
        <authorList>
            <person name="Whitman W."/>
        </authorList>
    </citation>
    <scope>NUCLEOTIDE SEQUENCE [LARGE SCALE GENOMIC DNA]</scope>
    <source>
        <strain evidence="2 3">CECT 8280</strain>
    </source>
</reference>
<dbReference type="EMBL" id="JACHXX010000002">
    <property type="protein sequence ID" value="MBB3161473.1"/>
    <property type="molecule type" value="Genomic_DNA"/>
</dbReference>
<proteinExistence type="predicted"/>
<name>A0ABR6G5D3_9HYPH</name>
<gene>
    <name evidence="2" type="ORF">FHS25_001922</name>
</gene>
<accession>A0ABR6G5D3</accession>
<keyword evidence="3" id="KW-1185">Reference proteome</keyword>
<protein>
    <submittedName>
        <fullName evidence="2">Uncharacterized protein</fullName>
    </submittedName>
</protein>
<evidence type="ECO:0000313" key="2">
    <source>
        <dbReference type="EMBL" id="MBB3161473.1"/>
    </source>
</evidence>
<organism evidence="2 3">
    <name type="scientific">Rhizobium laguerreae</name>
    <dbReference type="NCBI Taxonomy" id="1076926"/>
    <lineage>
        <taxon>Bacteria</taxon>
        <taxon>Pseudomonadati</taxon>
        <taxon>Pseudomonadota</taxon>
        <taxon>Alphaproteobacteria</taxon>
        <taxon>Hyphomicrobiales</taxon>
        <taxon>Rhizobiaceae</taxon>
        <taxon>Rhizobium/Agrobacterium group</taxon>
        <taxon>Rhizobium</taxon>
    </lineage>
</organism>
<dbReference type="Proteomes" id="UP000542811">
    <property type="component" value="Unassembled WGS sequence"/>
</dbReference>
<sequence length="99" mass="10948">MKQKYAINRGRVQPPRANTRSQYPAMASATAASETSFATSAINDLSHRWAVVSVADMPCLFYREVAVRGDGELPCRSRRIERLLGGSLYYLDPPITGTI</sequence>
<evidence type="ECO:0000256" key="1">
    <source>
        <dbReference type="SAM" id="MobiDB-lite"/>
    </source>
</evidence>